<gene>
    <name evidence="2" type="ORF">BOTBODRAFT_134321</name>
</gene>
<reference evidence="3" key="1">
    <citation type="journal article" date="2014" name="Proc. Natl. Acad. Sci. U.S.A.">
        <title>Extensive sampling of basidiomycete genomes demonstrates inadequacy of the white-rot/brown-rot paradigm for wood decay fungi.</title>
        <authorList>
            <person name="Riley R."/>
            <person name="Salamov A.A."/>
            <person name="Brown D.W."/>
            <person name="Nagy L.G."/>
            <person name="Floudas D."/>
            <person name="Held B.W."/>
            <person name="Levasseur A."/>
            <person name="Lombard V."/>
            <person name="Morin E."/>
            <person name="Otillar R."/>
            <person name="Lindquist E.A."/>
            <person name="Sun H."/>
            <person name="LaButti K.M."/>
            <person name="Schmutz J."/>
            <person name="Jabbour D."/>
            <person name="Luo H."/>
            <person name="Baker S.E."/>
            <person name="Pisabarro A.G."/>
            <person name="Walton J.D."/>
            <person name="Blanchette R.A."/>
            <person name="Henrissat B."/>
            <person name="Martin F."/>
            <person name="Cullen D."/>
            <person name="Hibbett D.S."/>
            <person name="Grigoriev I.V."/>
        </authorList>
    </citation>
    <scope>NUCLEOTIDE SEQUENCE [LARGE SCALE GENOMIC DNA]</scope>
    <source>
        <strain evidence="3">FD-172 SS1</strain>
    </source>
</reference>
<proteinExistence type="predicted"/>
<dbReference type="InParanoid" id="A0A067MAI5"/>
<dbReference type="InterPro" id="IPR051150">
    <property type="entry name" value="SWT21/TCAB1_mRNA_Telomere"/>
</dbReference>
<name>A0A067MAI5_BOTB1</name>
<dbReference type="AlphaFoldDB" id="A0A067MAI5"/>
<dbReference type="SUPFAM" id="SSF50978">
    <property type="entry name" value="WD40 repeat-like"/>
    <property type="match status" value="1"/>
</dbReference>
<sequence>MTEDALLAVATAETETIPLWIPPTFPLSSPPSAASSITVNEAAGTFNASTRQSNFFRAARWCPDGSCALTSSEDRSFQIISLPKEISNQSTTNDWTMKVNAPLRQPAPMFDFLWYPYASSMNSAAFCFVASVRECPVKLLDANDGRLRASYRIFDHRERFVAPHSLAFDGTATKLYCGFQDAIEEFDLSRPGDGTRLHTTPSKKSRDGMKGIISSIAFSPDYASNTFLASTLSSSSNGIALFSTDTGGAPQQFLGGVERGGVTQVQFNPARPHIVYAASRRSSVIQSWDLRNPDCVMQEYDRGGAGTTNQRLRFDLDFSGKVLGFGNQDGEVSLYDISGEEATATLRFQGHNDGVGSVAFHPIHPLLMTVSGSRHFLELDPTSSESSEAESQLDSGEDEQPATLSRARDPVARDPSLKLWSFGKDSGAITSGT</sequence>
<evidence type="ECO:0000313" key="3">
    <source>
        <dbReference type="Proteomes" id="UP000027195"/>
    </source>
</evidence>
<protein>
    <submittedName>
        <fullName evidence="2">Uncharacterized protein</fullName>
    </submittedName>
</protein>
<dbReference type="EMBL" id="KL198048">
    <property type="protein sequence ID" value="KDQ12768.1"/>
    <property type="molecule type" value="Genomic_DNA"/>
</dbReference>
<dbReference type="OrthoDB" id="239865at2759"/>
<dbReference type="Pfam" id="PF00400">
    <property type="entry name" value="WD40"/>
    <property type="match status" value="1"/>
</dbReference>
<dbReference type="InterPro" id="IPR036322">
    <property type="entry name" value="WD40_repeat_dom_sf"/>
</dbReference>
<dbReference type="STRING" id="930990.A0A067MAI5"/>
<dbReference type="PANTHER" id="PTHR13211">
    <property type="entry name" value="TELOMERASE CAJAL BODY PROTEIN 1"/>
    <property type="match status" value="1"/>
</dbReference>
<evidence type="ECO:0000313" key="2">
    <source>
        <dbReference type="EMBL" id="KDQ12768.1"/>
    </source>
</evidence>
<accession>A0A067MAI5</accession>
<dbReference type="Gene3D" id="2.130.10.10">
    <property type="entry name" value="YVTN repeat-like/Quinoprotein amine dehydrogenase"/>
    <property type="match status" value="2"/>
</dbReference>
<organism evidence="2 3">
    <name type="scientific">Botryobasidium botryosum (strain FD-172 SS1)</name>
    <dbReference type="NCBI Taxonomy" id="930990"/>
    <lineage>
        <taxon>Eukaryota</taxon>
        <taxon>Fungi</taxon>
        <taxon>Dikarya</taxon>
        <taxon>Basidiomycota</taxon>
        <taxon>Agaricomycotina</taxon>
        <taxon>Agaricomycetes</taxon>
        <taxon>Cantharellales</taxon>
        <taxon>Botryobasidiaceae</taxon>
        <taxon>Botryobasidium</taxon>
    </lineage>
</organism>
<dbReference type="SMART" id="SM00320">
    <property type="entry name" value="WD40"/>
    <property type="match status" value="4"/>
</dbReference>
<feature type="region of interest" description="Disordered" evidence="1">
    <location>
        <begin position="378"/>
        <end position="411"/>
    </location>
</feature>
<dbReference type="FunCoup" id="A0A067MAI5">
    <property type="interactions" value="518"/>
</dbReference>
<dbReference type="PANTHER" id="PTHR13211:SF0">
    <property type="entry name" value="TELOMERASE CAJAL BODY PROTEIN 1"/>
    <property type="match status" value="1"/>
</dbReference>
<evidence type="ECO:0000256" key="1">
    <source>
        <dbReference type="SAM" id="MobiDB-lite"/>
    </source>
</evidence>
<keyword evidence="3" id="KW-1185">Reference proteome</keyword>
<dbReference type="Proteomes" id="UP000027195">
    <property type="component" value="Unassembled WGS sequence"/>
</dbReference>
<dbReference type="InterPro" id="IPR015943">
    <property type="entry name" value="WD40/YVTN_repeat-like_dom_sf"/>
</dbReference>
<feature type="compositionally biased region" description="Polar residues" evidence="1">
    <location>
        <begin position="381"/>
        <end position="394"/>
    </location>
</feature>
<dbReference type="HOGENOM" id="CLU_022731_3_1_1"/>
<dbReference type="InterPro" id="IPR001680">
    <property type="entry name" value="WD40_rpt"/>
</dbReference>